<dbReference type="InterPro" id="IPR038570">
    <property type="entry name" value="HicA_sf"/>
</dbReference>
<organism evidence="8 9">
    <name type="scientific">Spirosoma endbachense</name>
    <dbReference type="NCBI Taxonomy" id="2666025"/>
    <lineage>
        <taxon>Bacteria</taxon>
        <taxon>Pseudomonadati</taxon>
        <taxon>Bacteroidota</taxon>
        <taxon>Cytophagia</taxon>
        <taxon>Cytophagales</taxon>
        <taxon>Cytophagaceae</taxon>
        <taxon>Spirosoma</taxon>
    </lineage>
</organism>
<name>A0A6P1W1K9_9BACT</name>
<dbReference type="Gene3D" id="3.30.920.30">
    <property type="entry name" value="Hypothetical protein"/>
    <property type="match status" value="1"/>
</dbReference>
<keyword evidence="7" id="KW-0346">Stress response</keyword>
<protein>
    <submittedName>
        <fullName evidence="8">Addiction module toxin, HicA family</fullName>
    </submittedName>
</protein>
<evidence type="ECO:0000256" key="4">
    <source>
        <dbReference type="ARBA" id="ARBA00022759"/>
    </source>
</evidence>
<evidence type="ECO:0000256" key="6">
    <source>
        <dbReference type="ARBA" id="ARBA00022884"/>
    </source>
</evidence>
<keyword evidence="6" id="KW-0694">RNA-binding</keyword>
<evidence type="ECO:0000313" key="8">
    <source>
        <dbReference type="EMBL" id="QHV97907.1"/>
    </source>
</evidence>
<evidence type="ECO:0000256" key="3">
    <source>
        <dbReference type="ARBA" id="ARBA00022722"/>
    </source>
</evidence>
<dbReference type="EMBL" id="CP045997">
    <property type="protein sequence ID" value="QHV97907.1"/>
    <property type="molecule type" value="Genomic_DNA"/>
</dbReference>
<dbReference type="GO" id="GO:0004519">
    <property type="term" value="F:endonuclease activity"/>
    <property type="evidence" value="ECO:0007669"/>
    <property type="project" value="UniProtKB-KW"/>
</dbReference>
<dbReference type="InterPro" id="IPR012933">
    <property type="entry name" value="HicA_mRNA_interferase"/>
</dbReference>
<keyword evidence="5" id="KW-0378">Hydrolase</keyword>
<comment type="similarity">
    <text evidence="1">Belongs to the HicA mRNA interferase family.</text>
</comment>
<evidence type="ECO:0000256" key="5">
    <source>
        <dbReference type="ARBA" id="ARBA00022801"/>
    </source>
</evidence>
<reference evidence="8 9" key="1">
    <citation type="submission" date="2019-11" db="EMBL/GenBank/DDBJ databases">
        <title>Spirosoma endbachense sp. nov., isolated from a natural salt meadow.</title>
        <authorList>
            <person name="Rojas J."/>
            <person name="Ambika Manirajan B."/>
            <person name="Ratering S."/>
            <person name="Suarez C."/>
            <person name="Geissler-Plaum R."/>
            <person name="Schnell S."/>
        </authorList>
    </citation>
    <scope>NUCLEOTIDE SEQUENCE [LARGE SCALE GENOMIC DNA]</scope>
    <source>
        <strain evidence="8 9">I-24</strain>
    </source>
</reference>
<evidence type="ECO:0000256" key="1">
    <source>
        <dbReference type="ARBA" id="ARBA00006620"/>
    </source>
</evidence>
<dbReference type="GO" id="GO:0016787">
    <property type="term" value="F:hydrolase activity"/>
    <property type="evidence" value="ECO:0007669"/>
    <property type="project" value="UniProtKB-KW"/>
</dbReference>
<gene>
    <name evidence="8" type="ORF">GJR95_24145</name>
</gene>
<dbReference type="AlphaFoldDB" id="A0A6P1W1K9"/>
<sequence length="60" mass="6850">MTAQELIRKAEDNGWREVRRVGSHRIFKKEGKVLILSVPDHGHKDLKPGLLGKLLKIIHS</sequence>
<dbReference type="Proteomes" id="UP000464577">
    <property type="component" value="Chromosome"/>
</dbReference>
<keyword evidence="9" id="KW-1185">Reference proteome</keyword>
<proteinExistence type="inferred from homology"/>
<dbReference type="RefSeq" id="WP_162388319.1">
    <property type="nucleotide sequence ID" value="NZ_CP045997.1"/>
</dbReference>
<accession>A0A6P1W1K9</accession>
<keyword evidence="2" id="KW-1277">Toxin-antitoxin system</keyword>
<dbReference type="KEGG" id="senf:GJR95_24145"/>
<dbReference type="Pfam" id="PF07927">
    <property type="entry name" value="HicA_toxin"/>
    <property type="match status" value="1"/>
</dbReference>
<evidence type="ECO:0000313" key="9">
    <source>
        <dbReference type="Proteomes" id="UP000464577"/>
    </source>
</evidence>
<dbReference type="SUPFAM" id="SSF54786">
    <property type="entry name" value="YcfA/nrd intein domain"/>
    <property type="match status" value="1"/>
</dbReference>
<keyword evidence="3" id="KW-0540">Nuclease</keyword>
<dbReference type="GO" id="GO:0003729">
    <property type="term" value="F:mRNA binding"/>
    <property type="evidence" value="ECO:0007669"/>
    <property type="project" value="InterPro"/>
</dbReference>
<evidence type="ECO:0000256" key="2">
    <source>
        <dbReference type="ARBA" id="ARBA00022649"/>
    </source>
</evidence>
<evidence type="ECO:0000256" key="7">
    <source>
        <dbReference type="ARBA" id="ARBA00023016"/>
    </source>
</evidence>
<keyword evidence="4" id="KW-0255">Endonuclease</keyword>